<keyword evidence="4 6" id="KW-1133">Transmembrane helix</keyword>
<dbReference type="AlphaFoldDB" id="A0A015L194"/>
<organism evidence="8 9">
    <name type="scientific">Rhizophagus irregularis (strain DAOM 197198w)</name>
    <name type="common">Glomus intraradices</name>
    <dbReference type="NCBI Taxonomy" id="1432141"/>
    <lineage>
        <taxon>Eukaryota</taxon>
        <taxon>Fungi</taxon>
        <taxon>Fungi incertae sedis</taxon>
        <taxon>Mucoromycota</taxon>
        <taxon>Glomeromycotina</taxon>
        <taxon>Glomeromycetes</taxon>
        <taxon>Glomerales</taxon>
        <taxon>Glomeraceae</taxon>
        <taxon>Rhizophagus</taxon>
    </lineage>
</organism>
<gene>
    <name evidence="8" type="ORF">RirG_059000</name>
</gene>
<dbReference type="GO" id="GO:0006906">
    <property type="term" value="P:vesicle fusion"/>
    <property type="evidence" value="ECO:0007669"/>
    <property type="project" value="TreeGrafter"/>
</dbReference>
<dbReference type="STRING" id="1432141.A0A015L194"/>
<dbReference type="SMR" id="A0A015L194"/>
<dbReference type="EMBL" id="JEMT01014248">
    <property type="protein sequence ID" value="EXX73589.1"/>
    <property type="molecule type" value="Genomic_DNA"/>
</dbReference>
<dbReference type="PROSITE" id="PS50192">
    <property type="entry name" value="T_SNARE"/>
    <property type="match status" value="1"/>
</dbReference>
<dbReference type="Proteomes" id="UP000022910">
    <property type="component" value="Unassembled WGS sequence"/>
</dbReference>
<keyword evidence="3 6" id="KW-0812">Transmembrane</keyword>
<evidence type="ECO:0000256" key="1">
    <source>
        <dbReference type="ARBA" id="ARBA00004211"/>
    </source>
</evidence>
<dbReference type="SUPFAM" id="SSF47661">
    <property type="entry name" value="t-snare proteins"/>
    <property type="match status" value="1"/>
</dbReference>
<evidence type="ECO:0000256" key="2">
    <source>
        <dbReference type="ARBA" id="ARBA00009063"/>
    </source>
</evidence>
<dbReference type="PANTHER" id="PTHR19957:SF307">
    <property type="entry name" value="PROTEIN SSO1-RELATED"/>
    <property type="match status" value="1"/>
</dbReference>
<dbReference type="GO" id="GO:0005886">
    <property type="term" value="C:plasma membrane"/>
    <property type="evidence" value="ECO:0007669"/>
    <property type="project" value="TreeGrafter"/>
</dbReference>
<dbReference type="GO" id="GO:0012505">
    <property type="term" value="C:endomembrane system"/>
    <property type="evidence" value="ECO:0007669"/>
    <property type="project" value="TreeGrafter"/>
</dbReference>
<comment type="caution">
    <text evidence="8">The sequence shown here is derived from an EMBL/GenBank/DDBJ whole genome shotgun (WGS) entry which is preliminary data.</text>
</comment>
<evidence type="ECO:0000256" key="4">
    <source>
        <dbReference type="ARBA" id="ARBA00022989"/>
    </source>
</evidence>
<evidence type="ECO:0000256" key="3">
    <source>
        <dbReference type="ARBA" id="ARBA00022692"/>
    </source>
</evidence>
<name>A0A015L194_RHIIW</name>
<comment type="subcellular location">
    <subcellularLocation>
        <location evidence="1">Membrane</location>
        <topology evidence="1">Single-pass type IV membrane protein</topology>
    </subcellularLocation>
</comment>
<dbReference type="GO" id="GO:0048278">
    <property type="term" value="P:vesicle docking"/>
    <property type="evidence" value="ECO:0007669"/>
    <property type="project" value="TreeGrafter"/>
</dbReference>
<dbReference type="InterPro" id="IPR000727">
    <property type="entry name" value="T_SNARE_dom"/>
</dbReference>
<feature type="domain" description="T-SNARE coiled-coil homology" evidence="7">
    <location>
        <begin position="219"/>
        <end position="281"/>
    </location>
</feature>
<evidence type="ECO:0000313" key="9">
    <source>
        <dbReference type="Proteomes" id="UP000022910"/>
    </source>
</evidence>
<evidence type="ECO:0000256" key="5">
    <source>
        <dbReference type="ARBA" id="ARBA00023136"/>
    </source>
</evidence>
<evidence type="ECO:0000256" key="6">
    <source>
        <dbReference type="SAM" id="Phobius"/>
    </source>
</evidence>
<dbReference type="InterPro" id="IPR045242">
    <property type="entry name" value="Syntaxin"/>
</dbReference>
<proteinExistence type="inferred from homology"/>
<sequence>MDTSETHNMDISETHNMDVSETHNMDISDVQPLQQFVHNDDEYQVDIPHFTNPVTKSFISESWLIEKDLDVILSNISNIQSTQTQIAIATSKRQENSLISTRDSIMDSTRNLLNDTKNRIKTLELQDLRISRNSITWEDFELRKQRVTHLKEKFVTCLQTYRKIENIYMKQQKERLSRQYKIVYPDAKDEEIDEYLKNPTDQPVFLSSRRSIIDSKNVLEEVNKRHHDIKKIEQTISELVALFEEIQLQVELQDEIIISITDEVKTVEVTTREAKVELEKVEVVNKSSRKLKWLCALFTLILFGIIILIVILITNNKMNH</sequence>
<dbReference type="PANTHER" id="PTHR19957">
    <property type="entry name" value="SYNTAXIN"/>
    <property type="match status" value="1"/>
</dbReference>
<dbReference type="GO" id="GO:0005484">
    <property type="term" value="F:SNAP receptor activity"/>
    <property type="evidence" value="ECO:0007669"/>
    <property type="project" value="TreeGrafter"/>
</dbReference>
<dbReference type="HOGENOM" id="CLU_042423_0_1_1"/>
<dbReference type="SMART" id="SM00397">
    <property type="entry name" value="t_SNARE"/>
    <property type="match status" value="1"/>
</dbReference>
<dbReference type="InterPro" id="IPR006011">
    <property type="entry name" value="Syntaxin_N"/>
</dbReference>
<keyword evidence="9" id="KW-1185">Reference proteome</keyword>
<dbReference type="OrthoDB" id="10255013at2759"/>
<protein>
    <submittedName>
        <fullName evidence="8">Sso2p</fullName>
    </submittedName>
</protein>
<dbReference type="GO" id="GO:0006886">
    <property type="term" value="P:intracellular protein transport"/>
    <property type="evidence" value="ECO:0007669"/>
    <property type="project" value="TreeGrafter"/>
</dbReference>
<dbReference type="GO" id="GO:0031201">
    <property type="term" value="C:SNARE complex"/>
    <property type="evidence" value="ECO:0007669"/>
    <property type="project" value="TreeGrafter"/>
</dbReference>
<dbReference type="Pfam" id="PF00804">
    <property type="entry name" value="Syntaxin"/>
    <property type="match status" value="1"/>
</dbReference>
<dbReference type="Gene3D" id="1.20.58.70">
    <property type="match status" value="1"/>
</dbReference>
<feature type="transmembrane region" description="Helical" evidence="6">
    <location>
        <begin position="293"/>
        <end position="314"/>
    </location>
</feature>
<dbReference type="GO" id="GO:0006887">
    <property type="term" value="P:exocytosis"/>
    <property type="evidence" value="ECO:0007669"/>
    <property type="project" value="TreeGrafter"/>
</dbReference>
<comment type="similarity">
    <text evidence="2">Belongs to the syntaxin family.</text>
</comment>
<dbReference type="Pfam" id="PF05739">
    <property type="entry name" value="SNARE"/>
    <property type="match status" value="1"/>
</dbReference>
<reference evidence="8 9" key="1">
    <citation type="submission" date="2014-02" db="EMBL/GenBank/DDBJ databases">
        <title>Single nucleus genome sequencing reveals high similarity among nuclei of an endomycorrhizal fungus.</title>
        <authorList>
            <person name="Lin K."/>
            <person name="Geurts R."/>
            <person name="Zhang Z."/>
            <person name="Limpens E."/>
            <person name="Saunders D.G."/>
            <person name="Mu D."/>
            <person name="Pang E."/>
            <person name="Cao H."/>
            <person name="Cha H."/>
            <person name="Lin T."/>
            <person name="Zhou Q."/>
            <person name="Shang Y."/>
            <person name="Li Y."/>
            <person name="Ivanov S."/>
            <person name="Sharma T."/>
            <person name="Velzen R.V."/>
            <person name="Ruijter N.D."/>
            <person name="Aanen D.K."/>
            <person name="Win J."/>
            <person name="Kamoun S."/>
            <person name="Bisseling T."/>
            <person name="Huang S."/>
        </authorList>
    </citation>
    <scope>NUCLEOTIDE SEQUENCE [LARGE SCALE GENOMIC DNA]</scope>
    <source>
        <strain evidence="9">DAOM197198w</strain>
    </source>
</reference>
<dbReference type="GO" id="GO:0000149">
    <property type="term" value="F:SNARE binding"/>
    <property type="evidence" value="ECO:0007669"/>
    <property type="project" value="TreeGrafter"/>
</dbReference>
<accession>A0A015L194</accession>
<dbReference type="OMA" id="ISETHNM"/>
<keyword evidence="5 6" id="KW-0472">Membrane</keyword>
<dbReference type="InterPro" id="IPR010989">
    <property type="entry name" value="SNARE"/>
</dbReference>
<evidence type="ECO:0000313" key="8">
    <source>
        <dbReference type="EMBL" id="EXX73589.1"/>
    </source>
</evidence>
<evidence type="ECO:0000259" key="7">
    <source>
        <dbReference type="PROSITE" id="PS50192"/>
    </source>
</evidence>